<dbReference type="STRING" id="212818.A0A0D1ZXW1"/>
<feature type="compositionally biased region" description="Polar residues" evidence="6">
    <location>
        <begin position="128"/>
        <end position="140"/>
    </location>
</feature>
<reference evidence="8 9" key="1">
    <citation type="submission" date="2015-01" db="EMBL/GenBank/DDBJ databases">
        <title>The Genome Sequence of Exophiala mesophila CBS40295.</title>
        <authorList>
            <consortium name="The Broad Institute Genomics Platform"/>
            <person name="Cuomo C."/>
            <person name="de Hoog S."/>
            <person name="Gorbushina A."/>
            <person name="Stielow B."/>
            <person name="Teixiera M."/>
            <person name="Abouelleil A."/>
            <person name="Chapman S.B."/>
            <person name="Priest M."/>
            <person name="Young S.K."/>
            <person name="Wortman J."/>
            <person name="Nusbaum C."/>
            <person name="Birren B."/>
        </authorList>
    </citation>
    <scope>NUCLEOTIDE SEQUENCE [LARGE SCALE GENOMIC DNA]</scope>
    <source>
        <strain evidence="8 9">CBS 40295</strain>
    </source>
</reference>
<name>A0A0D1ZXW1_EXOME</name>
<evidence type="ECO:0000313" key="9">
    <source>
        <dbReference type="Proteomes" id="UP000054302"/>
    </source>
</evidence>
<evidence type="ECO:0000256" key="1">
    <source>
        <dbReference type="ARBA" id="ARBA00004123"/>
    </source>
</evidence>
<evidence type="ECO:0000256" key="6">
    <source>
        <dbReference type="SAM" id="MobiDB-lite"/>
    </source>
</evidence>
<dbReference type="AlphaFoldDB" id="A0A0D1ZXW1"/>
<feature type="region of interest" description="Disordered" evidence="6">
    <location>
        <begin position="84"/>
        <end position="146"/>
    </location>
</feature>
<keyword evidence="9" id="KW-1185">Reference proteome</keyword>
<organism evidence="8 9">
    <name type="scientific">Exophiala mesophila</name>
    <name type="common">Black yeast-like fungus</name>
    <dbReference type="NCBI Taxonomy" id="212818"/>
    <lineage>
        <taxon>Eukaryota</taxon>
        <taxon>Fungi</taxon>
        <taxon>Dikarya</taxon>
        <taxon>Ascomycota</taxon>
        <taxon>Pezizomycotina</taxon>
        <taxon>Eurotiomycetes</taxon>
        <taxon>Chaetothyriomycetidae</taxon>
        <taxon>Chaetothyriales</taxon>
        <taxon>Herpotrichiellaceae</taxon>
        <taxon>Exophiala</taxon>
    </lineage>
</organism>
<evidence type="ECO:0000256" key="3">
    <source>
        <dbReference type="ARBA" id="ARBA00023125"/>
    </source>
</evidence>
<evidence type="ECO:0000259" key="7">
    <source>
        <dbReference type="PROSITE" id="PS50048"/>
    </source>
</evidence>
<dbReference type="PROSITE" id="PS00463">
    <property type="entry name" value="ZN2_CY6_FUNGAL_1"/>
    <property type="match status" value="1"/>
</dbReference>
<dbReference type="GO" id="GO:0008270">
    <property type="term" value="F:zinc ion binding"/>
    <property type="evidence" value="ECO:0007669"/>
    <property type="project" value="InterPro"/>
</dbReference>
<dbReference type="VEuPathDB" id="FungiDB:PV10_06216"/>
<dbReference type="PANTHER" id="PTHR37534">
    <property type="entry name" value="TRANSCRIPTIONAL ACTIVATOR PROTEIN UGA3"/>
    <property type="match status" value="1"/>
</dbReference>
<dbReference type="HOGENOM" id="CLU_019313_1_0_1"/>
<dbReference type="PROSITE" id="PS50048">
    <property type="entry name" value="ZN2_CY6_FUNGAL_2"/>
    <property type="match status" value="1"/>
</dbReference>
<feature type="compositionally biased region" description="Polar residues" evidence="6">
    <location>
        <begin position="91"/>
        <end position="116"/>
    </location>
</feature>
<keyword evidence="2" id="KW-0805">Transcription regulation</keyword>
<accession>A0A0D1ZXW1</accession>
<keyword evidence="4" id="KW-0804">Transcription</keyword>
<evidence type="ECO:0000256" key="2">
    <source>
        <dbReference type="ARBA" id="ARBA00023015"/>
    </source>
</evidence>
<dbReference type="SUPFAM" id="SSF57701">
    <property type="entry name" value="Zn2/Cys6 DNA-binding domain"/>
    <property type="match status" value="1"/>
</dbReference>
<dbReference type="Pfam" id="PF11951">
    <property type="entry name" value="Fungal_trans_2"/>
    <property type="match status" value="1"/>
</dbReference>
<evidence type="ECO:0000256" key="5">
    <source>
        <dbReference type="ARBA" id="ARBA00023242"/>
    </source>
</evidence>
<dbReference type="InterPro" id="IPR021858">
    <property type="entry name" value="Fun_TF"/>
</dbReference>
<keyword evidence="3" id="KW-0238">DNA-binding</keyword>
<evidence type="ECO:0000313" key="8">
    <source>
        <dbReference type="EMBL" id="KIV91703.1"/>
    </source>
</evidence>
<keyword evidence="5" id="KW-0539">Nucleus</keyword>
<dbReference type="GO" id="GO:0005634">
    <property type="term" value="C:nucleus"/>
    <property type="evidence" value="ECO:0007669"/>
    <property type="project" value="UniProtKB-SubCell"/>
</dbReference>
<proteinExistence type="predicted"/>
<dbReference type="PANTHER" id="PTHR37534:SF20">
    <property type="entry name" value="PRO1A C6 ZINK-FINGER PROTEIN"/>
    <property type="match status" value="1"/>
</dbReference>
<dbReference type="GO" id="GO:0000981">
    <property type="term" value="F:DNA-binding transcription factor activity, RNA polymerase II-specific"/>
    <property type="evidence" value="ECO:0007669"/>
    <property type="project" value="InterPro"/>
</dbReference>
<comment type="subcellular location">
    <subcellularLocation>
        <location evidence="1">Nucleus</location>
    </subcellularLocation>
</comment>
<dbReference type="RefSeq" id="XP_016223277.1">
    <property type="nucleotide sequence ID" value="XM_016370984.1"/>
</dbReference>
<evidence type="ECO:0000256" key="4">
    <source>
        <dbReference type="ARBA" id="ARBA00023163"/>
    </source>
</evidence>
<gene>
    <name evidence="8" type="ORF">PV10_06216</name>
</gene>
<dbReference type="GO" id="GO:0003677">
    <property type="term" value="F:DNA binding"/>
    <property type="evidence" value="ECO:0007669"/>
    <property type="project" value="UniProtKB-KW"/>
</dbReference>
<dbReference type="InterPro" id="IPR036864">
    <property type="entry name" value="Zn2-C6_fun-type_DNA-bd_sf"/>
</dbReference>
<feature type="domain" description="Zn(2)-C6 fungal-type" evidence="7">
    <location>
        <begin position="10"/>
        <end position="39"/>
    </location>
</feature>
<dbReference type="OrthoDB" id="5213892at2759"/>
<dbReference type="SMART" id="SM00066">
    <property type="entry name" value="GAL4"/>
    <property type="match status" value="1"/>
</dbReference>
<dbReference type="OMA" id="ALAWPMC"/>
<dbReference type="Pfam" id="PF00172">
    <property type="entry name" value="Zn_clus"/>
    <property type="match status" value="1"/>
</dbReference>
<dbReference type="GeneID" id="27324061"/>
<protein>
    <recommendedName>
        <fullName evidence="7">Zn(2)-C6 fungal-type domain-containing protein</fullName>
    </recommendedName>
</protein>
<dbReference type="Proteomes" id="UP000054302">
    <property type="component" value="Unassembled WGS sequence"/>
</dbReference>
<dbReference type="EMBL" id="KN847523">
    <property type="protein sequence ID" value="KIV91703.1"/>
    <property type="molecule type" value="Genomic_DNA"/>
</dbReference>
<sequence>MTSKLEKTRGCWTCRARRKKCHGENPCHDCKTLGIDCCFQINKPEWMDHGPNQLKKVEEIKVQIKRNAKQRRTQQKLQTLTQRLRDGQASGVANQAESDQVQLSAETSKSGDTTSRSHSHELDVSPDGYSSTPPVETPSISHDCDSDQVAQSTDILDHVMLMAFLDYLFPVMYPFYRTTMTVGGRAWILHTILSNRCLRHSILALSSQQLAQVQEKPGSSTQLCGALNTSLLHQQTQAALQTAQASLQAVRSKGGNTTVFDSSHMLSTIVQLMTVELPLGTNNWTLHLDAATSLFRQMLHSTYLSNNPVDAFAAIIRELGSGAIIPGTDPPLLTPNQACFRFYATKLIFSDCIAGTSLEQEPHLHQYSSELLKTDVNLAQFVQINVAEVFGVQNETLLLISATASLAAWKKAEEERQRLCVAELVSRASELEVRLEKHIHDLETSVSEPNYRRSIPLDLLAGRSPVSKHTASTVSRIWALATKSYLFVTASGLQLHHPLLQTSVSQTISLLETLANKDDAQVPAWLRALSWPICVTGLLVTSSIEKHFLKKLFHIMEPCTALGTVPRLRDIIQRAWHRAEMCDQYDPFERSTLGTHMRRALFI</sequence>
<dbReference type="InterPro" id="IPR001138">
    <property type="entry name" value="Zn2Cys6_DnaBD"/>
</dbReference>
<dbReference type="Gene3D" id="4.10.240.10">
    <property type="entry name" value="Zn(2)-C6 fungal-type DNA-binding domain"/>
    <property type="match status" value="1"/>
</dbReference>
<dbReference type="CDD" id="cd00067">
    <property type="entry name" value="GAL4"/>
    <property type="match status" value="1"/>
</dbReference>